<evidence type="ECO:0000256" key="1">
    <source>
        <dbReference type="SAM" id="MobiDB-lite"/>
    </source>
</evidence>
<reference evidence="2" key="1">
    <citation type="journal article" date="2015" name="Nature">
        <title>Complex archaea that bridge the gap between prokaryotes and eukaryotes.</title>
        <authorList>
            <person name="Spang A."/>
            <person name="Saw J.H."/>
            <person name="Jorgensen S.L."/>
            <person name="Zaremba-Niedzwiedzka K."/>
            <person name="Martijn J."/>
            <person name="Lind A.E."/>
            <person name="van Eijk R."/>
            <person name="Schleper C."/>
            <person name="Guy L."/>
            <person name="Ettema T.J."/>
        </authorList>
    </citation>
    <scope>NUCLEOTIDE SEQUENCE</scope>
</reference>
<sequence>MVFSRLFRNAGGQPAFTRPFRIATDPNNLRGAVASPSAIPFINVTVLAADQALYARAFEFVTPPAVIENPQISVTVSQTIPIPDASSIIEATPLKPTVFRRFPLLNRTGTPLAAVPICAASMYPLLVQVVVDEITILPFGQWNAVRITSQPNELTMPPAVVPALFPVLIPAIGGTFGIQAISVEGAASFILAPEQRLFASVDGPPATISVTATELDPLSSRGSTGVPGPDGVE</sequence>
<proteinExistence type="predicted"/>
<gene>
    <name evidence="2" type="ORF">LCGC14_2688620</name>
</gene>
<accession>A0A0F8ZJ89</accession>
<protein>
    <submittedName>
        <fullName evidence="2">Uncharacterized protein</fullName>
    </submittedName>
</protein>
<feature type="region of interest" description="Disordered" evidence="1">
    <location>
        <begin position="214"/>
        <end position="233"/>
    </location>
</feature>
<evidence type="ECO:0000313" key="2">
    <source>
        <dbReference type="EMBL" id="KKK93863.1"/>
    </source>
</evidence>
<name>A0A0F8ZJ89_9ZZZZ</name>
<comment type="caution">
    <text evidence="2">The sequence shown here is derived from an EMBL/GenBank/DDBJ whole genome shotgun (WGS) entry which is preliminary data.</text>
</comment>
<dbReference type="EMBL" id="LAZR01047591">
    <property type="protein sequence ID" value="KKK93863.1"/>
    <property type="molecule type" value="Genomic_DNA"/>
</dbReference>
<organism evidence="2">
    <name type="scientific">marine sediment metagenome</name>
    <dbReference type="NCBI Taxonomy" id="412755"/>
    <lineage>
        <taxon>unclassified sequences</taxon>
        <taxon>metagenomes</taxon>
        <taxon>ecological metagenomes</taxon>
    </lineage>
</organism>
<dbReference type="AlphaFoldDB" id="A0A0F8ZJ89"/>